<protein>
    <submittedName>
        <fullName evidence="1">Uncharacterized protein</fullName>
    </submittedName>
</protein>
<organism evidence="1 2">
    <name type="scientific">Mycetocola miduiensis</name>
    <dbReference type="NCBI Taxonomy" id="995034"/>
    <lineage>
        <taxon>Bacteria</taxon>
        <taxon>Bacillati</taxon>
        <taxon>Actinomycetota</taxon>
        <taxon>Actinomycetes</taxon>
        <taxon>Micrococcales</taxon>
        <taxon>Microbacteriaceae</taxon>
        <taxon>Mycetocola</taxon>
    </lineage>
</organism>
<sequence length="66" mass="7384">MLGSMARAGEITSRGRNFTRAMQKDPRGAVATAEITGSYTRGNEVEKWHYVAVDSTQRERWTHDAA</sequence>
<proteinExistence type="predicted"/>
<evidence type="ECO:0000313" key="2">
    <source>
        <dbReference type="Proteomes" id="UP000198867"/>
    </source>
</evidence>
<dbReference type="STRING" id="995034.SAMN05216219_0693"/>
<dbReference type="EMBL" id="FOVM01000001">
    <property type="protein sequence ID" value="SFN44523.1"/>
    <property type="molecule type" value="Genomic_DNA"/>
</dbReference>
<gene>
    <name evidence="1" type="ORF">SAMN05216219_0693</name>
</gene>
<evidence type="ECO:0000313" key="1">
    <source>
        <dbReference type="EMBL" id="SFN44523.1"/>
    </source>
</evidence>
<keyword evidence="2" id="KW-1185">Reference proteome</keyword>
<name>A0A1I4Z383_9MICO</name>
<reference evidence="2" key="1">
    <citation type="submission" date="2016-10" db="EMBL/GenBank/DDBJ databases">
        <authorList>
            <person name="Varghese N."/>
            <person name="Submissions S."/>
        </authorList>
    </citation>
    <scope>NUCLEOTIDE SEQUENCE [LARGE SCALE GENOMIC DNA]</scope>
    <source>
        <strain evidence="2">CGMCC 1.11101</strain>
    </source>
</reference>
<dbReference type="AlphaFoldDB" id="A0A1I4Z383"/>
<dbReference type="Proteomes" id="UP000198867">
    <property type="component" value="Unassembled WGS sequence"/>
</dbReference>
<accession>A0A1I4Z383</accession>